<dbReference type="InterPro" id="IPR044023">
    <property type="entry name" value="Ig_7"/>
</dbReference>
<dbReference type="Pfam" id="PF13573">
    <property type="entry name" value="SprB"/>
    <property type="match status" value="1"/>
</dbReference>
<dbReference type="Proteomes" id="UP000053860">
    <property type="component" value="Unassembled WGS sequence"/>
</dbReference>
<dbReference type="EMBL" id="LGGN01000238">
    <property type="protein sequence ID" value="KUK76521.1"/>
    <property type="molecule type" value="Genomic_DNA"/>
</dbReference>
<proteinExistence type="predicted"/>
<dbReference type="InterPro" id="IPR052918">
    <property type="entry name" value="Motility_Chemotaxis_Reg"/>
</dbReference>
<dbReference type="PATRIC" id="fig|294710.3.peg.1595"/>
<sequence length="962" mass="100380">SPDRGHTIIQTIAEDIVVAGIFQGNATFGTSSLNSAGDNDIFIARYDRYGNLISLQSAGGTADDQPFGLDADEQNNIFISGYFGATATFGGVNLTSAGSKDVFVVKLNPSGNAIFAKRAGGSSEDIAYALVYTPSEQIYISGKFSGLAQWDSFSLASAGGSDIFICRLDSDGIFRMAKSTGNIGNDVSYDLTLDDEYNPIFTGSFTNSLFLAGTTLISSGQNDMIYAGLKESSFYVAPKITPVTCEGGNDGSIEISVAGGTPDYTFEWSNGDTTQNLTGIPEGNYSLSIHDAHACTKDTSFIITSQYLMPTPPVSAIVNRQGFCADDAGTITLTALGGSGETLKWYTDSCGGDSIGTGVSITIASPDTTTTYFCRWENPCGVTTCANIVVNVLPLPTSATSIQITPSMVCEGTGSVILSASGGSGEIFRWYENSCNGTLIASGNPAIIPAPTVSTTYFGRWETSCGVSVCLSGSITVLPLAKPVTAVTTDTNHLCYNYPGNIQLTAFGGSGDILKWGLSCHGTPINQGNPVILDAPNTTTTYYVWWENSCGPSSCDSITIFVSEPPVAPTGIILSDSAYCYGSINSLTLTAIGGSGDEVKWFKDYCGSQQVVGTGNPLTIPAPYVNTVYYARWETACGFSACVGTYVTVYPVPDVSFTGLSNFYCENDEPDTLWGNHMPYGTFSGPGITDNGDGTAIFDPAAAGAGATYTITYAYTDTNGCFDDDIQFVTVRVLPYVNYAGLDPSYCINASPATLVGNMAPYGVFSGPGITSSNNGVGIFSPSTAGVGGPYTITYSYTDNYGCSNSMNKTTSVTALPTLSFTGLQPGYCFNAGPTTLTGNYAPDGFFTGAGIINIGFGQAVFDPSIAGVGGPYVITYTYTDPNGCTNSVSQLTTVYSLPEVSFTGLLSTYCSSDPPAILIGNMAPEGSFSGPGITSNPNGTASFNPNTAGQGVHTITYSYTD</sequence>
<organism evidence="2 3">
    <name type="scientific">Proteiniphilum acetatigenes</name>
    <dbReference type="NCBI Taxonomy" id="294710"/>
    <lineage>
        <taxon>Bacteria</taxon>
        <taxon>Pseudomonadati</taxon>
        <taxon>Bacteroidota</taxon>
        <taxon>Bacteroidia</taxon>
        <taxon>Bacteroidales</taxon>
        <taxon>Dysgonomonadaceae</taxon>
        <taxon>Proteiniphilum</taxon>
    </lineage>
</organism>
<dbReference type="AlphaFoldDB" id="A0A101HGM7"/>
<dbReference type="PANTHER" id="PTHR35580:SF1">
    <property type="entry name" value="PHYTASE-LIKE DOMAIN-CONTAINING PROTEIN"/>
    <property type="match status" value="1"/>
</dbReference>
<gene>
    <name evidence="2" type="ORF">XD92_1177</name>
</gene>
<evidence type="ECO:0000313" key="2">
    <source>
        <dbReference type="EMBL" id="KUK76521.1"/>
    </source>
</evidence>
<protein>
    <submittedName>
        <fullName evidence="2">Adhesin AidA-related</fullName>
    </submittedName>
</protein>
<name>A0A101HGM7_9BACT</name>
<feature type="non-terminal residue" evidence="2">
    <location>
        <position position="962"/>
    </location>
</feature>
<dbReference type="InterPro" id="IPR025667">
    <property type="entry name" value="SprB_repeat"/>
</dbReference>
<dbReference type="Pfam" id="PF19081">
    <property type="entry name" value="Ig_7"/>
    <property type="match status" value="2"/>
</dbReference>
<feature type="domain" description="Ig-like" evidence="1">
    <location>
        <begin position="401"/>
        <end position="479"/>
    </location>
</feature>
<evidence type="ECO:0000259" key="1">
    <source>
        <dbReference type="Pfam" id="PF19081"/>
    </source>
</evidence>
<accession>A0A101HGM7</accession>
<evidence type="ECO:0000313" key="3">
    <source>
        <dbReference type="Proteomes" id="UP000053860"/>
    </source>
</evidence>
<comment type="caution">
    <text evidence="2">The sequence shown here is derived from an EMBL/GenBank/DDBJ whole genome shotgun (WGS) entry which is preliminary data.</text>
</comment>
<feature type="domain" description="Ig-like" evidence="1">
    <location>
        <begin position="312"/>
        <end position="394"/>
    </location>
</feature>
<reference evidence="3" key="1">
    <citation type="journal article" date="2015" name="MBio">
        <title>Genome-Resolved Metagenomic Analysis Reveals Roles for Candidate Phyla and Other Microbial Community Members in Biogeochemical Transformations in Oil Reservoirs.</title>
        <authorList>
            <person name="Hu P."/>
            <person name="Tom L."/>
            <person name="Singh A."/>
            <person name="Thomas B.C."/>
            <person name="Baker B.J."/>
            <person name="Piceno Y.M."/>
            <person name="Andersen G.L."/>
            <person name="Banfield J.F."/>
        </authorList>
    </citation>
    <scope>NUCLEOTIDE SEQUENCE [LARGE SCALE GENOMIC DNA]</scope>
</reference>
<feature type="non-terminal residue" evidence="2">
    <location>
        <position position="1"/>
    </location>
</feature>
<dbReference type="PANTHER" id="PTHR35580">
    <property type="entry name" value="CELL SURFACE GLYCOPROTEIN (S-LAYER PROTEIN)-LIKE PROTEIN"/>
    <property type="match status" value="1"/>
</dbReference>